<keyword evidence="3" id="KW-1185">Reference proteome</keyword>
<keyword evidence="1" id="KW-1133">Transmembrane helix</keyword>
<proteinExistence type="predicted"/>
<sequence>MRCSINSDAPPTATSFGFRGVSRLAYLSGEPAGTIPCLYCVCTRECAMTELQGNAVSVTAHSRTCHHPPSVPCFPRLSHALSDTGVTLLGFFLALFLLSVTRDD</sequence>
<keyword evidence="1" id="KW-0812">Transmembrane</keyword>
<keyword evidence="1" id="KW-0472">Membrane</keyword>
<gene>
    <name evidence="2" type="ORF">KC19_4G146700</name>
</gene>
<dbReference type="AlphaFoldDB" id="A0A8T0ICD3"/>
<protein>
    <submittedName>
        <fullName evidence="2">Uncharacterized protein</fullName>
    </submittedName>
</protein>
<name>A0A8T0ICD3_CERPU</name>
<dbReference type="EMBL" id="CM026424">
    <property type="protein sequence ID" value="KAG0580098.1"/>
    <property type="molecule type" value="Genomic_DNA"/>
</dbReference>
<dbReference type="Proteomes" id="UP000822688">
    <property type="component" value="Chromosome 4"/>
</dbReference>
<evidence type="ECO:0000256" key="1">
    <source>
        <dbReference type="SAM" id="Phobius"/>
    </source>
</evidence>
<reference evidence="2" key="1">
    <citation type="submission" date="2020-06" db="EMBL/GenBank/DDBJ databases">
        <title>WGS assembly of Ceratodon purpureus strain R40.</title>
        <authorList>
            <person name="Carey S.B."/>
            <person name="Jenkins J."/>
            <person name="Shu S."/>
            <person name="Lovell J.T."/>
            <person name="Sreedasyam A."/>
            <person name="Maumus F."/>
            <person name="Tiley G.P."/>
            <person name="Fernandez-Pozo N."/>
            <person name="Barry K."/>
            <person name="Chen C."/>
            <person name="Wang M."/>
            <person name="Lipzen A."/>
            <person name="Daum C."/>
            <person name="Saski C.A."/>
            <person name="Payton A.C."/>
            <person name="Mcbreen J.C."/>
            <person name="Conrad R.E."/>
            <person name="Kollar L.M."/>
            <person name="Olsson S."/>
            <person name="Huttunen S."/>
            <person name="Landis J.B."/>
            <person name="Wickett N.J."/>
            <person name="Johnson M.G."/>
            <person name="Rensing S.A."/>
            <person name="Grimwood J."/>
            <person name="Schmutz J."/>
            <person name="Mcdaniel S.F."/>
        </authorList>
    </citation>
    <scope>NUCLEOTIDE SEQUENCE</scope>
    <source>
        <strain evidence="2">R40</strain>
    </source>
</reference>
<evidence type="ECO:0000313" key="3">
    <source>
        <dbReference type="Proteomes" id="UP000822688"/>
    </source>
</evidence>
<evidence type="ECO:0000313" key="2">
    <source>
        <dbReference type="EMBL" id="KAG0580098.1"/>
    </source>
</evidence>
<feature type="transmembrane region" description="Helical" evidence="1">
    <location>
        <begin position="84"/>
        <end position="101"/>
    </location>
</feature>
<organism evidence="2 3">
    <name type="scientific">Ceratodon purpureus</name>
    <name type="common">Fire moss</name>
    <name type="synonym">Dicranum purpureum</name>
    <dbReference type="NCBI Taxonomy" id="3225"/>
    <lineage>
        <taxon>Eukaryota</taxon>
        <taxon>Viridiplantae</taxon>
        <taxon>Streptophyta</taxon>
        <taxon>Embryophyta</taxon>
        <taxon>Bryophyta</taxon>
        <taxon>Bryophytina</taxon>
        <taxon>Bryopsida</taxon>
        <taxon>Dicranidae</taxon>
        <taxon>Pseudoditrichales</taxon>
        <taxon>Ditrichaceae</taxon>
        <taxon>Ceratodon</taxon>
    </lineage>
</organism>
<accession>A0A8T0ICD3</accession>
<comment type="caution">
    <text evidence="2">The sequence shown here is derived from an EMBL/GenBank/DDBJ whole genome shotgun (WGS) entry which is preliminary data.</text>
</comment>